<evidence type="ECO:0000313" key="3">
    <source>
        <dbReference type="Proteomes" id="UP001176961"/>
    </source>
</evidence>
<evidence type="ECO:0000313" key="2">
    <source>
        <dbReference type="EMBL" id="CAJ0610078.1"/>
    </source>
</evidence>
<proteinExistence type="predicted"/>
<feature type="compositionally biased region" description="Basic and acidic residues" evidence="1">
    <location>
        <begin position="100"/>
        <end position="112"/>
    </location>
</feature>
<dbReference type="Proteomes" id="UP001176961">
    <property type="component" value="Unassembled WGS sequence"/>
</dbReference>
<name>A0AA36HGA8_CYLNA</name>
<dbReference type="AlphaFoldDB" id="A0AA36HGA8"/>
<feature type="region of interest" description="Disordered" evidence="1">
    <location>
        <begin position="63"/>
        <end position="112"/>
    </location>
</feature>
<comment type="caution">
    <text evidence="2">The sequence shown here is derived from an EMBL/GenBank/DDBJ whole genome shotgun (WGS) entry which is preliminary data.</text>
</comment>
<organism evidence="2 3">
    <name type="scientific">Cylicocyclus nassatus</name>
    <name type="common">Nematode worm</name>
    <dbReference type="NCBI Taxonomy" id="53992"/>
    <lineage>
        <taxon>Eukaryota</taxon>
        <taxon>Metazoa</taxon>
        <taxon>Ecdysozoa</taxon>
        <taxon>Nematoda</taxon>
        <taxon>Chromadorea</taxon>
        <taxon>Rhabditida</taxon>
        <taxon>Rhabditina</taxon>
        <taxon>Rhabditomorpha</taxon>
        <taxon>Strongyloidea</taxon>
        <taxon>Strongylidae</taxon>
        <taxon>Cylicocyclus</taxon>
    </lineage>
</organism>
<evidence type="ECO:0000256" key="1">
    <source>
        <dbReference type="SAM" id="MobiDB-lite"/>
    </source>
</evidence>
<dbReference type="EMBL" id="CATQJL010000326">
    <property type="protein sequence ID" value="CAJ0610078.1"/>
    <property type="molecule type" value="Genomic_DNA"/>
</dbReference>
<reference evidence="2" key="1">
    <citation type="submission" date="2023-07" db="EMBL/GenBank/DDBJ databases">
        <authorList>
            <consortium name="CYATHOMIX"/>
        </authorList>
    </citation>
    <scope>NUCLEOTIDE SEQUENCE</scope>
    <source>
        <strain evidence="2">N/A</strain>
    </source>
</reference>
<feature type="compositionally biased region" description="Basic and acidic residues" evidence="1">
    <location>
        <begin position="63"/>
        <end position="76"/>
    </location>
</feature>
<keyword evidence="3" id="KW-1185">Reference proteome</keyword>
<accession>A0AA36HGA8</accession>
<gene>
    <name evidence="2" type="ORF">CYNAS_LOCUS22061</name>
</gene>
<sequence length="112" mass="12495">MRFTFQEWSPCSSSSSGALELQRYASAASSSFCHSGFHHLETDHGMGVLVNNMHDKADAAYKSRANERRPHLKCDPHNLIGSSRRRSVVQGAEVPSPNMEKFETDEMGRLQA</sequence>
<protein>
    <submittedName>
        <fullName evidence="2">Uncharacterized protein</fullName>
    </submittedName>
</protein>